<accession>A0ABY9XNH9</accession>
<dbReference type="GeneID" id="88856853"/>
<protein>
    <submittedName>
        <fullName evidence="2">RAQPRD family integrative conjugative element protein</fullName>
    </submittedName>
</protein>
<gene>
    <name evidence="2" type="ORF">QL112_014810</name>
</gene>
<evidence type="ECO:0000313" key="2">
    <source>
        <dbReference type="EMBL" id="WNH04184.1"/>
    </source>
</evidence>
<dbReference type="EMBL" id="CP133647">
    <property type="protein sequence ID" value="WNH04184.1"/>
    <property type="molecule type" value="Genomic_DNA"/>
</dbReference>
<name>A0ABY9XNH9_9GAMM</name>
<evidence type="ECO:0000313" key="3">
    <source>
        <dbReference type="Proteomes" id="UP001300348"/>
    </source>
</evidence>
<dbReference type="InterPro" id="IPR019110">
    <property type="entry name" value="Uncharacterised_RAQPRD"/>
</dbReference>
<feature type="signal peptide" evidence="1">
    <location>
        <begin position="1"/>
        <end position="25"/>
    </location>
</feature>
<dbReference type="Proteomes" id="UP001300348">
    <property type="component" value="Chromosome"/>
</dbReference>
<dbReference type="RefSeq" id="WP_189758074.1">
    <property type="nucleotide sequence ID" value="NZ_CAWPOC010000001.1"/>
</dbReference>
<feature type="chain" id="PRO_5045269503" evidence="1">
    <location>
        <begin position="26"/>
        <end position="108"/>
    </location>
</feature>
<reference evidence="2 3" key="1">
    <citation type="journal article" date="2023" name="Access Microbiol">
        <title>The genome of a steinernematid-associated Pseudomonas piscis bacterium encodes the biosynthesis of insect toxins.</title>
        <authorList>
            <person name="Awori R.M."/>
            <person name="Hendre P."/>
            <person name="Amugune N.O."/>
        </authorList>
    </citation>
    <scope>NUCLEOTIDE SEQUENCE [LARGE SCALE GENOMIC DNA]</scope>
    <source>
        <strain evidence="2 3">97</strain>
    </source>
</reference>
<sequence length="108" mass="12541">MRLFSPAPITLILTLSSFFANSAWAAEKDELALTMKQLKQIQASLERARTLANQDVSRRFYFDYLKASKDIEIIRQGISRYLEPSRAQPIIPIQSQYQISGDYRKEQR</sequence>
<keyword evidence="1" id="KW-0732">Signal</keyword>
<dbReference type="NCBIfam" id="TIGR01690">
    <property type="entry name" value="ICE_RAQPRD"/>
    <property type="match status" value="1"/>
</dbReference>
<proteinExistence type="predicted"/>
<organism evidence="2 3">
    <name type="scientific">Xenorhabdus griffiniae</name>
    <dbReference type="NCBI Taxonomy" id="351672"/>
    <lineage>
        <taxon>Bacteria</taxon>
        <taxon>Pseudomonadati</taxon>
        <taxon>Pseudomonadota</taxon>
        <taxon>Gammaproteobacteria</taxon>
        <taxon>Enterobacterales</taxon>
        <taxon>Morganellaceae</taxon>
        <taxon>Xenorhabdus</taxon>
    </lineage>
</organism>
<dbReference type="Pfam" id="PF09686">
    <property type="entry name" value="Plasmid_RAQPRD"/>
    <property type="match status" value="1"/>
</dbReference>
<evidence type="ECO:0000256" key="1">
    <source>
        <dbReference type="SAM" id="SignalP"/>
    </source>
</evidence>
<keyword evidence="3" id="KW-1185">Reference proteome</keyword>